<evidence type="ECO:0000313" key="2">
    <source>
        <dbReference type="EMBL" id="MFD1570363.1"/>
    </source>
</evidence>
<accession>A0ABD6BYV1</accession>
<feature type="region of interest" description="Disordered" evidence="1">
    <location>
        <begin position="213"/>
        <end position="235"/>
    </location>
</feature>
<dbReference type="InterPro" id="IPR048925">
    <property type="entry name" value="RdfA"/>
</dbReference>
<keyword evidence="3" id="KW-1185">Reference proteome</keyword>
<dbReference type="Proteomes" id="UP001597185">
    <property type="component" value="Unassembled WGS sequence"/>
</dbReference>
<dbReference type="Pfam" id="PF21811">
    <property type="entry name" value="RdfA"/>
    <property type="match status" value="1"/>
</dbReference>
<name>A0ABD6BYV1_9EURY</name>
<comment type="caution">
    <text evidence="2">The sequence shown here is derived from an EMBL/GenBank/DDBJ whole genome shotgun (WGS) entry which is preliminary data.</text>
</comment>
<gene>
    <name evidence="2" type="primary">rdfA</name>
    <name evidence="2" type="ORF">ACFR9T_07130</name>
</gene>
<dbReference type="AlphaFoldDB" id="A0ABD6BYV1"/>
<proteinExistence type="predicted"/>
<protein>
    <submittedName>
        <fullName evidence="2">Rod-determining factor RdfA</fullName>
    </submittedName>
</protein>
<reference evidence="2 3" key="1">
    <citation type="journal article" date="2019" name="Int. J. Syst. Evol. Microbiol.">
        <title>The Global Catalogue of Microorganisms (GCM) 10K type strain sequencing project: providing services to taxonomists for standard genome sequencing and annotation.</title>
        <authorList>
            <consortium name="The Broad Institute Genomics Platform"/>
            <consortium name="The Broad Institute Genome Sequencing Center for Infectious Disease"/>
            <person name="Wu L."/>
            <person name="Ma J."/>
        </authorList>
    </citation>
    <scope>NUCLEOTIDE SEQUENCE [LARGE SCALE GENOMIC DNA]</scope>
    <source>
        <strain evidence="2 3">CGMCC 1.12689</strain>
    </source>
</reference>
<dbReference type="EMBL" id="JBHUDB010000002">
    <property type="protein sequence ID" value="MFD1570363.1"/>
    <property type="molecule type" value="Genomic_DNA"/>
</dbReference>
<organism evidence="2 3">
    <name type="scientific">Halorubrum laminariae</name>
    <dbReference type="NCBI Taxonomy" id="1433523"/>
    <lineage>
        <taxon>Archaea</taxon>
        <taxon>Methanobacteriati</taxon>
        <taxon>Methanobacteriota</taxon>
        <taxon>Stenosarchaea group</taxon>
        <taxon>Halobacteria</taxon>
        <taxon>Halobacteriales</taxon>
        <taxon>Haloferacaceae</taxon>
        <taxon>Halorubrum</taxon>
    </lineage>
</organism>
<evidence type="ECO:0000256" key="1">
    <source>
        <dbReference type="SAM" id="MobiDB-lite"/>
    </source>
</evidence>
<dbReference type="RefSeq" id="WP_256397165.1">
    <property type="nucleotide sequence ID" value="NZ_JANHDL010000004.1"/>
</dbReference>
<sequence length="235" mass="26583">MNGNMVGCCKVGKAIDRYDLKTDVVTGDLNDYLLARWNGHNEFPKTGLQELTDYFNLRILKKVYTEHDRRTIETQVESDYEALTGDDEIAKDEIIADLEQDGIDGEQLASDFISKTTLYRHFTNCLEAQKESSDEKTDSNWEAESIQYALNNALDNSLKALKSLENKGKIPHATKAEVSVPLMLSCPKCTTRVRFKRAIDRGYICKEHMGEDSDFADDASEDTAEMEDEFQSSPV</sequence>
<evidence type="ECO:0000313" key="3">
    <source>
        <dbReference type="Proteomes" id="UP001597185"/>
    </source>
</evidence>